<keyword evidence="1" id="KW-0732">Signal</keyword>
<dbReference type="AlphaFoldDB" id="A0A158GBC6"/>
<name>A0A158GBC6_9BURK</name>
<evidence type="ECO:0008006" key="4">
    <source>
        <dbReference type="Google" id="ProtNLM"/>
    </source>
</evidence>
<feature type="chain" id="PRO_5011117741" description="Lipoprotein" evidence="1">
    <location>
        <begin position="29"/>
        <end position="47"/>
    </location>
</feature>
<dbReference type="RefSeq" id="WP_159462894.1">
    <property type="nucleotide sequence ID" value="NZ_FCNZ02000005.1"/>
</dbReference>
<protein>
    <recommendedName>
        <fullName evidence="4">Lipoprotein</fullName>
    </recommendedName>
</protein>
<dbReference type="EMBL" id="FCNZ02000005">
    <property type="protein sequence ID" value="SAL29322.1"/>
    <property type="molecule type" value="Genomic_DNA"/>
</dbReference>
<evidence type="ECO:0000256" key="1">
    <source>
        <dbReference type="SAM" id="SignalP"/>
    </source>
</evidence>
<gene>
    <name evidence="2" type="ORF">AWB66_01757</name>
</gene>
<evidence type="ECO:0000313" key="3">
    <source>
        <dbReference type="Proteomes" id="UP000054717"/>
    </source>
</evidence>
<keyword evidence="3" id="KW-1185">Reference proteome</keyword>
<proteinExistence type="predicted"/>
<dbReference type="STRING" id="326475.AWB66_01757"/>
<organism evidence="2 3">
    <name type="scientific">Caballeronia telluris</name>
    <dbReference type="NCBI Taxonomy" id="326475"/>
    <lineage>
        <taxon>Bacteria</taxon>
        <taxon>Pseudomonadati</taxon>
        <taxon>Pseudomonadota</taxon>
        <taxon>Betaproteobacteria</taxon>
        <taxon>Burkholderiales</taxon>
        <taxon>Burkholderiaceae</taxon>
        <taxon>Caballeronia</taxon>
    </lineage>
</organism>
<sequence>MIKTKALLSACLMAALTIATLTPGLAQAAQHKECHWKHMHHVCHKAH</sequence>
<feature type="signal peptide" evidence="1">
    <location>
        <begin position="1"/>
        <end position="28"/>
    </location>
</feature>
<comment type="caution">
    <text evidence="2">The sequence shown here is derived from an EMBL/GenBank/DDBJ whole genome shotgun (WGS) entry which is preliminary data.</text>
</comment>
<accession>A0A158GBC6</accession>
<evidence type="ECO:0000313" key="2">
    <source>
        <dbReference type="EMBL" id="SAL29322.1"/>
    </source>
</evidence>
<dbReference type="Proteomes" id="UP000054717">
    <property type="component" value="Unassembled WGS sequence"/>
</dbReference>
<reference evidence="2" key="1">
    <citation type="submission" date="2016-01" db="EMBL/GenBank/DDBJ databases">
        <authorList>
            <person name="Peeters Charlotte."/>
        </authorList>
    </citation>
    <scope>NUCLEOTIDE SEQUENCE</scope>
    <source>
        <strain evidence="2">LMG 22936</strain>
    </source>
</reference>